<keyword evidence="3" id="KW-1185">Reference proteome</keyword>
<evidence type="ECO:0000313" key="2">
    <source>
        <dbReference type="EMBL" id="ORW21738.1"/>
    </source>
</evidence>
<dbReference type="Pfam" id="PF02958">
    <property type="entry name" value="EcKL"/>
    <property type="match status" value="1"/>
</dbReference>
<comment type="caution">
    <text evidence="2">The sequence shown here is derived from an EMBL/GenBank/DDBJ whole genome shotgun (WGS) entry which is preliminary data.</text>
</comment>
<dbReference type="SUPFAM" id="SSF56112">
    <property type="entry name" value="Protein kinase-like (PK-like)"/>
    <property type="match status" value="1"/>
</dbReference>
<dbReference type="PANTHER" id="PTHR11012">
    <property type="entry name" value="PROTEIN KINASE-LIKE DOMAIN-CONTAINING"/>
    <property type="match status" value="1"/>
</dbReference>
<dbReference type="GO" id="GO:0016740">
    <property type="term" value="F:transferase activity"/>
    <property type="evidence" value="ECO:0007669"/>
    <property type="project" value="UniProtKB-KW"/>
</dbReference>
<accession>A0A1X1ZEI2</accession>
<dbReference type="RefSeq" id="WP_085079554.1">
    <property type="nucleotide sequence ID" value="NZ_JACKRZ010000050.1"/>
</dbReference>
<dbReference type="SUPFAM" id="SSF159245">
    <property type="entry name" value="AttH-like"/>
    <property type="match status" value="1"/>
</dbReference>
<dbReference type="OrthoDB" id="115252at2"/>
<dbReference type="EMBL" id="LQPJ01000118">
    <property type="protein sequence ID" value="ORW21738.1"/>
    <property type="molecule type" value="Genomic_DNA"/>
</dbReference>
<dbReference type="Pfam" id="PF23212">
    <property type="entry name" value="DUF7064"/>
    <property type="match status" value="1"/>
</dbReference>
<protein>
    <submittedName>
        <fullName evidence="2">Phosphotransferase</fullName>
    </submittedName>
</protein>
<dbReference type="Gene3D" id="3.90.1200.10">
    <property type="match status" value="1"/>
</dbReference>
<reference evidence="2 3" key="1">
    <citation type="submission" date="2016-01" db="EMBL/GenBank/DDBJ databases">
        <title>The new phylogeny of the genus Mycobacterium.</title>
        <authorList>
            <person name="Tarcisio F."/>
            <person name="Conor M."/>
            <person name="Antonella G."/>
            <person name="Elisabetta G."/>
            <person name="Giulia F.S."/>
            <person name="Sara T."/>
            <person name="Anna F."/>
            <person name="Clotilde B."/>
            <person name="Roberto B."/>
            <person name="Veronica D.S."/>
            <person name="Fabio R."/>
            <person name="Monica P."/>
            <person name="Olivier J."/>
            <person name="Enrico T."/>
            <person name="Nicola S."/>
        </authorList>
    </citation>
    <scope>NUCLEOTIDE SEQUENCE [LARGE SCALE GENOMIC DNA]</scope>
    <source>
        <strain evidence="2 3">DSM 44572</strain>
    </source>
</reference>
<dbReference type="InterPro" id="IPR055492">
    <property type="entry name" value="DUF7064"/>
</dbReference>
<proteinExistence type="predicted"/>
<evidence type="ECO:0000259" key="1">
    <source>
        <dbReference type="SMART" id="SM00587"/>
    </source>
</evidence>
<dbReference type="Proteomes" id="UP000193529">
    <property type="component" value="Unassembled WGS sequence"/>
</dbReference>
<gene>
    <name evidence="2" type="ORF">AWC19_13735</name>
</gene>
<feature type="domain" description="CHK kinase-like" evidence="1">
    <location>
        <begin position="139"/>
        <end position="296"/>
    </location>
</feature>
<dbReference type="InterPro" id="IPR004119">
    <property type="entry name" value="EcKL"/>
</dbReference>
<name>A0A1X1ZEI2_9MYCO</name>
<dbReference type="SMART" id="SM00587">
    <property type="entry name" value="CHK"/>
    <property type="match status" value="1"/>
</dbReference>
<dbReference type="PANTHER" id="PTHR11012:SF30">
    <property type="entry name" value="PROTEIN KINASE-LIKE DOMAIN-CONTAINING"/>
    <property type="match status" value="1"/>
</dbReference>
<evidence type="ECO:0000313" key="3">
    <source>
        <dbReference type="Proteomes" id="UP000193529"/>
    </source>
</evidence>
<sequence length="670" mass="72821">MHADTEQVIERPADLTASWLASAIGTGPIADFAVERIGTGQMSECYRVRLDYADTNTDGPESVVLKVAATDPVSRQTGLALGLYEREVRFYGDIAPGLGGPVAPCYHAAIDTSTGVFDLLLGDAGPALVGDEIAGATSEQARLGVVELGRLQGPLLGDAALAEAPWLNRETPLNQAMIASLYAGFIDRYGEQIAPEHRAVCERLVAAFDGYVAQEAEPGRIRGLVHGDYRLDNMLFGAAGADRPLTVVDWQTVSWGPALTDLSYFLGCALRTEDRRERYDELLLAYHEALGPAAPIGLAEVAEGVRRQSFFGVTMAIVSSMLVERTDRGDRMFMTMLQRNCEHVLDTDALATLPAHTADTAAPEPLRPTDDDELAHAPTAEPLWSESWYADFVDAAQGLGGWFRIGLIANQQKAWVHALLCGPDMPTVAVDDPEVSLPADPWAVRTDDLELGHSATAPLHTYRVDLRARAQAYRDPAALLRGEPGTPVELTMNLVWTTDGTPYKYRLTTRYEIPCAVTGTIVIDGTNYRVDSVPGQRDHSWGVRDWWSMDWIWSALHLDDGTHLHGVHIRIPGAPTFSVGYLQDADGNVTDLRTVSSRESFDANGLPLHATLELDPGGLAADLEVRGQAPVRLTADDGRVSQFPRAWVNVSTADGRGGVGWVEWNRNLAR</sequence>
<organism evidence="2 3">
    <name type="scientific">Mycobacterium palustre</name>
    <dbReference type="NCBI Taxonomy" id="153971"/>
    <lineage>
        <taxon>Bacteria</taxon>
        <taxon>Bacillati</taxon>
        <taxon>Actinomycetota</taxon>
        <taxon>Actinomycetes</taxon>
        <taxon>Mycobacteriales</taxon>
        <taxon>Mycobacteriaceae</taxon>
        <taxon>Mycobacterium</taxon>
        <taxon>Mycobacterium simiae complex</taxon>
    </lineage>
</organism>
<dbReference type="AlphaFoldDB" id="A0A1X1ZEI2"/>
<dbReference type="InterPro" id="IPR015897">
    <property type="entry name" value="CHK_kinase-like"/>
</dbReference>
<dbReference type="STRING" id="153971.AWC19_13735"/>
<dbReference type="InterPro" id="IPR011009">
    <property type="entry name" value="Kinase-like_dom_sf"/>
</dbReference>
<keyword evidence="2" id="KW-0808">Transferase</keyword>